<organism evidence="2 3">
    <name type="scientific">Paenibacillus xylanilyticus</name>
    <dbReference type="NCBI Taxonomy" id="248903"/>
    <lineage>
        <taxon>Bacteria</taxon>
        <taxon>Bacillati</taxon>
        <taxon>Bacillota</taxon>
        <taxon>Bacilli</taxon>
        <taxon>Bacillales</taxon>
        <taxon>Paenibacillaceae</taxon>
        <taxon>Paenibacillus</taxon>
    </lineage>
</organism>
<dbReference type="Proteomes" id="UP000526125">
    <property type="component" value="Unassembled WGS sequence"/>
</dbReference>
<comment type="caution">
    <text evidence="2">The sequence shown here is derived from an EMBL/GenBank/DDBJ whole genome shotgun (WGS) entry which is preliminary data.</text>
</comment>
<dbReference type="AlphaFoldDB" id="A0A7Y6BU22"/>
<accession>A0A7Y6BU22</accession>
<protein>
    <recommendedName>
        <fullName evidence="4">Peptidase M48 domain-containing protein</fullName>
    </recommendedName>
</protein>
<evidence type="ECO:0008006" key="4">
    <source>
        <dbReference type="Google" id="ProtNLM"/>
    </source>
</evidence>
<keyword evidence="3" id="KW-1185">Reference proteome</keyword>
<keyword evidence="1" id="KW-1133">Transmembrane helix</keyword>
<dbReference type="Gene3D" id="3.30.2010.10">
    <property type="entry name" value="Metalloproteases ('zincins'), catalytic domain"/>
    <property type="match status" value="1"/>
</dbReference>
<feature type="transmembrane region" description="Helical" evidence="1">
    <location>
        <begin position="108"/>
        <end position="127"/>
    </location>
</feature>
<reference evidence="2 3" key="1">
    <citation type="submission" date="2020-05" db="EMBL/GenBank/DDBJ databases">
        <title>Genome Sequencing of Type Strains.</title>
        <authorList>
            <person name="Lemaire J.F."/>
            <person name="Inderbitzin P."/>
            <person name="Gregorio O.A."/>
            <person name="Collins S.B."/>
            <person name="Wespe N."/>
            <person name="Knight-Connoni V."/>
        </authorList>
    </citation>
    <scope>NUCLEOTIDE SEQUENCE [LARGE SCALE GENOMIC DNA]</scope>
    <source>
        <strain evidence="2 3">LMG 21957</strain>
    </source>
</reference>
<feature type="transmembrane region" description="Helical" evidence="1">
    <location>
        <begin position="182"/>
        <end position="202"/>
    </location>
</feature>
<evidence type="ECO:0000313" key="3">
    <source>
        <dbReference type="Proteomes" id="UP000526125"/>
    </source>
</evidence>
<dbReference type="EMBL" id="JABMCB010000164">
    <property type="protein sequence ID" value="NUU75028.1"/>
    <property type="molecule type" value="Genomic_DNA"/>
</dbReference>
<proteinExistence type="predicted"/>
<dbReference type="RefSeq" id="WP_175394886.1">
    <property type="nucleotide sequence ID" value="NZ_JABMCB010000164.1"/>
</dbReference>
<evidence type="ECO:0000313" key="2">
    <source>
        <dbReference type="EMBL" id="NUU75028.1"/>
    </source>
</evidence>
<feature type="transmembrane region" description="Helical" evidence="1">
    <location>
        <begin position="78"/>
        <end position="102"/>
    </location>
</feature>
<feature type="transmembrane region" description="Helical" evidence="1">
    <location>
        <begin position="241"/>
        <end position="267"/>
    </location>
</feature>
<evidence type="ECO:0000256" key="1">
    <source>
        <dbReference type="SAM" id="Phobius"/>
    </source>
</evidence>
<dbReference type="CDD" id="cd07328">
    <property type="entry name" value="M48_Ste24p_like"/>
    <property type="match status" value="1"/>
</dbReference>
<sequence>MILDQTEYEKCLECGHQMKVNPGYITWCEKCNWNIDGEERKPVEEPLHKGLNKKSTDRLFEEFKYSVDRRLPFSKQRIYTYLLAIIVHGSTFAILGMAIFFYSTHSSWLFILANVLVLLWITIILPYRKRLPGRAIRRDEFPELYGMVDEIGDRMNVPPVDMIILNEEYDAYILHLKRNKRAIVFGVPFLAALTMQEKIAVISQQMSHFAHPNISNSLLVERARHVLNSWYDTVDPQGSGLLYWVVFPLIILRLLLFAIISSIYALLIKSMRQEMHRLFYIADHEASETAGSEAVLSLFLKFEMEGLFFLTAEQVAEYQYNKELYDEFRNRIAAVPSQEILRLQRLQEMRYAENRSYHPPMKNRIDLIREHWAIVPAYRPDPARERRFNKEFRDLEQRSQRILLNDLRGAG</sequence>
<gene>
    <name evidence="2" type="ORF">HP552_07215</name>
</gene>
<name>A0A7Y6BU22_9BACL</name>
<keyword evidence="1" id="KW-0812">Transmembrane</keyword>
<keyword evidence="1" id="KW-0472">Membrane</keyword>